<evidence type="ECO:0000259" key="16">
    <source>
        <dbReference type="Pfam" id="PF17900"/>
    </source>
</evidence>
<evidence type="ECO:0000259" key="15">
    <source>
        <dbReference type="Pfam" id="PF17432"/>
    </source>
</evidence>
<feature type="domain" description="Peptidase M1 membrane alanine aminopeptidase" evidence="13">
    <location>
        <begin position="228"/>
        <end position="444"/>
    </location>
</feature>
<keyword evidence="18" id="KW-1185">Reference proteome</keyword>
<feature type="domain" description="Aminopeptidase N-like N-terminal" evidence="16">
    <location>
        <begin position="73"/>
        <end position="189"/>
    </location>
</feature>
<keyword evidence="9 17" id="KW-0378">Hydrolase</keyword>
<dbReference type="InterPro" id="IPR035414">
    <property type="entry name" value="Peptidase_M1_pepN_Ig-like"/>
</dbReference>
<comment type="cofactor">
    <cofactor evidence="2">
        <name>Zn(2+)</name>
        <dbReference type="ChEBI" id="CHEBI:29105"/>
    </cofactor>
</comment>
<dbReference type="InterPro" id="IPR045357">
    <property type="entry name" value="Aminopeptidase_N-like_N"/>
</dbReference>
<dbReference type="SUPFAM" id="SSF55486">
    <property type="entry name" value="Metalloproteases ('zincins'), catalytic domain"/>
    <property type="match status" value="1"/>
</dbReference>
<dbReference type="InterPro" id="IPR001930">
    <property type="entry name" value="Peptidase_M1"/>
</dbReference>
<dbReference type="InterPro" id="IPR027268">
    <property type="entry name" value="Peptidase_M4/M1_CTD_sf"/>
</dbReference>
<keyword evidence="8" id="KW-0479">Metal-binding</keyword>
<dbReference type="InterPro" id="IPR024601">
    <property type="entry name" value="Peptidase_M1_pepN_C"/>
</dbReference>
<evidence type="ECO:0000256" key="9">
    <source>
        <dbReference type="ARBA" id="ARBA00022801"/>
    </source>
</evidence>
<comment type="catalytic activity">
    <reaction evidence="1">
        <text>Release of an N-terminal amino acid, Xaa-|-Yaa- from a peptide, amide or arylamide. Xaa is preferably Ala, but may be most amino acids including Pro (slow action). When a terminal hydrophobic residue is followed by a prolyl residue, the two may be released as an intact Xaa-Pro dipeptide.</text>
        <dbReference type="EC" id="3.4.11.2"/>
    </reaction>
</comment>
<dbReference type="InterPro" id="IPR012779">
    <property type="entry name" value="Peptidase_M1_pepN"/>
</dbReference>
<dbReference type="NCBIfam" id="TIGR02414">
    <property type="entry name" value="pepN_proteo"/>
    <property type="match status" value="1"/>
</dbReference>
<keyword evidence="10" id="KW-0862">Zinc</keyword>
<dbReference type="PANTHER" id="PTHR46322">
    <property type="entry name" value="PUROMYCIN-SENSITIVE AMINOPEPTIDASE"/>
    <property type="match status" value="1"/>
</dbReference>
<dbReference type="InterPro" id="IPR038438">
    <property type="entry name" value="PepN_Ig-like_sf"/>
</dbReference>
<evidence type="ECO:0000259" key="13">
    <source>
        <dbReference type="Pfam" id="PF01433"/>
    </source>
</evidence>
<dbReference type="Gene3D" id="1.25.50.10">
    <property type="entry name" value="Peptidase M1, alanyl aminopeptidase, C-terminal domain"/>
    <property type="match status" value="1"/>
</dbReference>
<dbReference type="InterPro" id="IPR037144">
    <property type="entry name" value="Peptidase_M1_pepN_C_sf"/>
</dbReference>
<dbReference type="Pfam" id="PF01433">
    <property type="entry name" value="Peptidase_M1"/>
    <property type="match status" value="1"/>
</dbReference>
<dbReference type="Gene3D" id="1.10.390.10">
    <property type="entry name" value="Neutral Protease Domain 2"/>
    <property type="match status" value="1"/>
</dbReference>
<dbReference type="Pfam" id="PF17900">
    <property type="entry name" value="Peptidase_M1_N"/>
    <property type="match status" value="1"/>
</dbReference>
<dbReference type="Gene3D" id="2.60.40.1840">
    <property type="match status" value="1"/>
</dbReference>
<evidence type="ECO:0000256" key="10">
    <source>
        <dbReference type="ARBA" id="ARBA00022833"/>
    </source>
</evidence>
<evidence type="ECO:0000256" key="8">
    <source>
        <dbReference type="ARBA" id="ARBA00022723"/>
    </source>
</evidence>
<accession>A0ABS8CA18</accession>
<dbReference type="InterPro" id="IPR014782">
    <property type="entry name" value="Peptidase_M1_dom"/>
</dbReference>
<proteinExistence type="inferred from homology"/>
<dbReference type="Gene3D" id="3.30.2010.30">
    <property type="match status" value="1"/>
</dbReference>
<evidence type="ECO:0000256" key="3">
    <source>
        <dbReference type="ARBA" id="ARBA00010136"/>
    </source>
</evidence>
<comment type="caution">
    <text evidence="17">The sequence shown here is derived from an EMBL/GenBank/DDBJ whole genome shotgun (WGS) entry which is preliminary data.</text>
</comment>
<gene>
    <name evidence="17" type="primary">pepN</name>
    <name evidence="17" type="ORF">H0484_03690</name>
</gene>
<name>A0ABS8CA18_9BURK</name>
<keyword evidence="11" id="KW-0482">Metalloprotease</keyword>
<evidence type="ECO:0000256" key="1">
    <source>
        <dbReference type="ARBA" id="ARBA00000098"/>
    </source>
</evidence>
<feature type="domain" description="Peptidase M1 alanyl aminopeptidase C-terminal" evidence="15">
    <location>
        <begin position="573"/>
        <end position="896"/>
    </location>
</feature>
<dbReference type="GO" id="GO:0004177">
    <property type="term" value="F:aminopeptidase activity"/>
    <property type="evidence" value="ECO:0007669"/>
    <property type="project" value="UniProtKB-KW"/>
</dbReference>
<evidence type="ECO:0000256" key="6">
    <source>
        <dbReference type="ARBA" id="ARBA00022438"/>
    </source>
</evidence>
<feature type="domain" description="Peptidase M1 alanyl aminopeptidase Ig-like fold" evidence="14">
    <location>
        <begin position="463"/>
        <end position="569"/>
    </location>
</feature>
<dbReference type="EMBL" id="JACDXW010000002">
    <property type="protein sequence ID" value="MCB5362858.1"/>
    <property type="molecule type" value="Genomic_DNA"/>
</dbReference>
<evidence type="ECO:0000256" key="7">
    <source>
        <dbReference type="ARBA" id="ARBA00022670"/>
    </source>
</evidence>
<reference evidence="17 18" key="1">
    <citation type="submission" date="2020-07" db="EMBL/GenBank/DDBJ databases">
        <title>Pusillimonas sp. nov., isolated from poultry manure in Taiwan.</title>
        <authorList>
            <person name="Lin S.-Y."/>
            <person name="Tang Y.-S."/>
            <person name="Young C.-C."/>
        </authorList>
    </citation>
    <scope>NUCLEOTIDE SEQUENCE [LARGE SCALE GENOMIC DNA]</scope>
    <source>
        <strain evidence="17 18">CC-YST705</strain>
    </source>
</reference>
<dbReference type="Gene3D" id="2.60.40.1730">
    <property type="entry name" value="tricorn interacting facor f3 domain"/>
    <property type="match status" value="1"/>
</dbReference>
<evidence type="ECO:0000313" key="17">
    <source>
        <dbReference type="EMBL" id="MCB5362858.1"/>
    </source>
</evidence>
<evidence type="ECO:0000313" key="18">
    <source>
        <dbReference type="Proteomes" id="UP000776983"/>
    </source>
</evidence>
<dbReference type="EC" id="3.4.11.2" evidence="4 12"/>
<sequence length="897" mass="100199">MRTDLAPTIHRRDYQAFPYLLPRTQLFFDLDAERTRVHAILEFERVGDAALPLVLNGEQLTLESLLLNGQALTTNDYQLTTETLTLNPDSARFTLEITAFCGPQANTALMGLYVSGNSLFTQCEAEGFRRITWFPDRPDVMSRYTVTLRADKSRYPVLLSNGNLAGTRDLPDGRHEAVWEDPFPKPSYLFALVAGTFDCRETTVQTRSGRSALLQIYSDPGTRPKTAWALECLKRSVAWDETRFGLELDLDRFMIVAARDFNMGAMENKGLNVFNSSYILADPDSATDASYEAIESVIGHEYFHNWTGNRVTCRDWFQLSLKEGLTVFRDQEFSADMMAHGLGPHEAASARAVKRIDDVAMLRVAQFPEDAGPMAHPIRPESYQEIGNFYTATIYEKGAEVIRMMHTLLGEETFQAGIQEYFRRHDGQAVTCDDFVNAMESAWQARQPERNLKVFRHWYEQAGTPLVQVHLNYDAAQQRCTITLSQSNPPVGIERQQQGLHKPALHIPVAIGMLDKQGQTLAVPGADSTTGTVMLELTQTEQSWVFEHVPTAPVLSLLRGFSAPVRIAYEQADAELALLASHDTDPFARWEAGQALAARQLLLLAAQHDAAQPAADITLLKHTWQTLIADASLTPAYLARVLSLPPEKIVMADMLPMNPAAVAQARLQLRQQLGEQLAQEWLHIYHAHQHADAGAYSPDAVSAGRRALKNLALSYLAAAQHPQALTLAQTQYEQSDNLTDRMAGLAALMQWKDPSPGQAALTGFYDSWQGDPLIVDRWFALQASSPATQVQDVRRLMQHPAFTLRTPNRARAVVFQFCQNNLLNVHNPQGYAFWAEQVVTLDAINPEIAARLARAFDNWAQYAPDLRDAVRQALESIRDHAPLSKNVAEIVNKALQL</sequence>
<keyword evidence="6 17" id="KW-0031">Aminopeptidase</keyword>
<evidence type="ECO:0000256" key="11">
    <source>
        <dbReference type="ARBA" id="ARBA00023049"/>
    </source>
</evidence>
<keyword evidence="7" id="KW-0645">Protease</keyword>
<dbReference type="Pfam" id="PF17432">
    <property type="entry name" value="DUF3458_C"/>
    <property type="match status" value="1"/>
</dbReference>
<dbReference type="InterPro" id="IPR042097">
    <property type="entry name" value="Aminopeptidase_N-like_N_sf"/>
</dbReference>
<comment type="similarity">
    <text evidence="3">Belongs to the peptidase M1 family.</text>
</comment>
<organism evidence="17 18">
    <name type="scientific">Mesopusillimonas faecipullorum</name>
    <dbReference type="NCBI Taxonomy" id="2755040"/>
    <lineage>
        <taxon>Bacteria</taxon>
        <taxon>Pseudomonadati</taxon>
        <taxon>Pseudomonadota</taxon>
        <taxon>Betaproteobacteria</taxon>
        <taxon>Burkholderiales</taxon>
        <taxon>Alcaligenaceae</taxon>
        <taxon>Mesopusillimonas</taxon>
    </lineage>
</organism>
<evidence type="ECO:0000256" key="12">
    <source>
        <dbReference type="NCBIfam" id="TIGR02414"/>
    </source>
</evidence>
<evidence type="ECO:0000256" key="5">
    <source>
        <dbReference type="ARBA" id="ARBA00015611"/>
    </source>
</evidence>
<evidence type="ECO:0000259" key="14">
    <source>
        <dbReference type="Pfam" id="PF11940"/>
    </source>
</evidence>
<dbReference type="Pfam" id="PF11940">
    <property type="entry name" value="DUF3458"/>
    <property type="match status" value="1"/>
</dbReference>
<protein>
    <recommendedName>
        <fullName evidence="5 12">Aminopeptidase N</fullName>
        <ecNumber evidence="4 12">3.4.11.2</ecNumber>
    </recommendedName>
</protein>
<dbReference type="Proteomes" id="UP000776983">
    <property type="component" value="Unassembled WGS sequence"/>
</dbReference>
<dbReference type="SUPFAM" id="SSF63737">
    <property type="entry name" value="Leukotriene A4 hydrolase N-terminal domain"/>
    <property type="match status" value="1"/>
</dbReference>
<dbReference type="CDD" id="cd09600">
    <property type="entry name" value="M1_APN"/>
    <property type="match status" value="1"/>
</dbReference>
<dbReference type="RefSeq" id="WP_226953108.1">
    <property type="nucleotide sequence ID" value="NZ_JACDXW010000002.1"/>
</dbReference>
<evidence type="ECO:0000256" key="4">
    <source>
        <dbReference type="ARBA" id="ARBA00012564"/>
    </source>
</evidence>
<dbReference type="PRINTS" id="PR00756">
    <property type="entry name" value="ALADIPTASE"/>
</dbReference>
<dbReference type="PANTHER" id="PTHR46322:SF1">
    <property type="entry name" value="PUROMYCIN-SENSITIVE AMINOPEPTIDASE"/>
    <property type="match status" value="1"/>
</dbReference>
<evidence type="ECO:0000256" key="2">
    <source>
        <dbReference type="ARBA" id="ARBA00001947"/>
    </source>
</evidence>